<keyword evidence="5" id="KW-1185">Reference proteome</keyword>
<evidence type="ECO:0000256" key="2">
    <source>
        <dbReference type="ARBA" id="ARBA00023136"/>
    </source>
</evidence>
<dbReference type="PROSITE" id="PS51257">
    <property type="entry name" value="PROKAR_LIPOPROTEIN"/>
    <property type="match status" value="1"/>
</dbReference>
<keyword evidence="2" id="KW-0472">Membrane</keyword>
<proteinExistence type="predicted"/>
<dbReference type="InterPro" id="IPR037873">
    <property type="entry name" value="BamE-like"/>
</dbReference>
<evidence type="ECO:0000313" key="4">
    <source>
        <dbReference type="EMBL" id="CUQ65837.1"/>
    </source>
</evidence>
<dbReference type="InterPro" id="IPR007450">
    <property type="entry name" value="BamE_dom"/>
</dbReference>
<accession>A0A0S4KR56</accession>
<dbReference type="Pfam" id="PF04355">
    <property type="entry name" value="BamE"/>
    <property type="match status" value="1"/>
</dbReference>
<name>A0A0S4KR56_9BACT</name>
<gene>
    <name evidence="4" type="ORF">NITINOP_0862</name>
</gene>
<protein>
    <recommendedName>
        <fullName evidence="3">Outer membrane protein assembly factor BamE domain-containing protein</fullName>
    </recommendedName>
</protein>
<dbReference type="Gene3D" id="3.30.1450.10">
    <property type="match status" value="1"/>
</dbReference>
<dbReference type="EMBL" id="LN885086">
    <property type="protein sequence ID" value="CUQ65837.1"/>
    <property type="molecule type" value="Genomic_DNA"/>
</dbReference>
<dbReference type="Proteomes" id="UP000066284">
    <property type="component" value="Chromosome 1"/>
</dbReference>
<dbReference type="GO" id="GO:0019867">
    <property type="term" value="C:outer membrane"/>
    <property type="evidence" value="ECO:0007669"/>
    <property type="project" value="InterPro"/>
</dbReference>
<feature type="domain" description="Outer membrane protein assembly factor BamE" evidence="3">
    <location>
        <begin position="28"/>
        <end position="108"/>
    </location>
</feature>
<keyword evidence="1" id="KW-0732">Signal</keyword>
<dbReference type="AlphaFoldDB" id="A0A0S4KR56"/>
<dbReference type="KEGG" id="nio:NITINOP_0862"/>
<sequence length="128" mass="14538">MIAVRTGILLLSLALILSGCVISRGRIGNPIDEENLRRIEKGVTHRTQVVELLGAPDRINQAQDRDIFQYYYYDAKSPALILLVFNLLTLNAKSDNLYIFLDKQGIVQDVIYGKRTDRVDFSLRPWGS</sequence>
<organism evidence="4 5">
    <name type="scientific">Candidatus Nitrospira inopinata</name>
    <dbReference type="NCBI Taxonomy" id="1715989"/>
    <lineage>
        <taxon>Bacteria</taxon>
        <taxon>Pseudomonadati</taxon>
        <taxon>Nitrospirota</taxon>
        <taxon>Nitrospiria</taxon>
        <taxon>Nitrospirales</taxon>
        <taxon>Nitrospiraceae</taxon>
        <taxon>Nitrospira</taxon>
    </lineage>
</organism>
<dbReference type="RefSeq" id="WP_062483484.1">
    <property type="nucleotide sequence ID" value="NZ_LN885086.1"/>
</dbReference>
<dbReference type="STRING" id="1715989.NITINOP_0862"/>
<reference evidence="5" key="1">
    <citation type="submission" date="2015-09" db="EMBL/GenBank/DDBJ databases">
        <authorList>
            <person name="Daims H."/>
        </authorList>
    </citation>
    <scope>NUCLEOTIDE SEQUENCE [LARGE SCALE GENOMIC DNA]</scope>
</reference>
<dbReference type="OrthoDB" id="9791151at2"/>
<evidence type="ECO:0000259" key="3">
    <source>
        <dbReference type="Pfam" id="PF04355"/>
    </source>
</evidence>
<evidence type="ECO:0000256" key="1">
    <source>
        <dbReference type="ARBA" id="ARBA00022729"/>
    </source>
</evidence>
<evidence type="ECO:0000313" key="5">
    <source>
        <dbReference type="Proteomes" id="UP000066284"/>
    </source>
</evidence>